<evidence type="ECO:0000313" key="1">
    <source>
        <dbReference type="EMBL" id="MCI75571.1"/>
    </source>
</evidence>
<dbReference type="EMBL" id="LXQA010885906">
    <property type="protein sequence ID" value="MCI75571.1"/>
    <property type="molecule type" value="Genomic_DNA"/>
</dbReference>
<protein>
    <submittedName>
        <fullName evidence="1">Uncharacterized protein</fullName>
    </submittedName>
</protein>
<comment type="caution">
    <text evidence="1">The sequence shown here is derived from an EMBL/GenBank/DDBJ whole genome shotgun (WGS) entry which is preliminary data.</text>
</comment>
<evidence type="ECO:0000313" key="2">
    <source>
        <dbReference type="Proteomes" id="UP000265520"/>
    </source>
</evidence>
<sequence>MLLRDVLGVKVMMGRDVLELECSRLSDVVLSRMNGSNKLWELLEEEWLKQVFVVETS</sequence>
<dbReference type="AlphaFoldDB" id="A0A392UPS5"/>
<accession>A0A392UPS5</accession>
<proteinExistence type="predicted"/>
<dbReference type="Proteomes" id="UP000265520">
    <property type="component" value="Unassembled WGS sequence"/>
</dbReference>
<keyword evidence="2" id="KW-1185">Reference proteome</keyword>
<name>A0A392UPS5_9FABA</name>
<reference evidence="1 2" key="1">
    <citation type="journal article" date="2018" name="Front. Plant Sci.">
        <title>Red Clover (Trifolium pratense) and Zigzag Clover (T. medium) - A Picture of Genomic Similarities and Differences.</title>
        <authorList>
            <person name="Dluhosova J."/>
            <person name="Istvanek J."/>
            <person name="Nedelnik J."/>
            <person name="Repkova J."/>
        </authorList>
    </citation>
    <scope>NUCLEOTIDE SEQUENCE [LARGE SCALE GENOMIC DNA]</scope>
    <source>
        <strain evidence="2">cv. 10/8</strain>
        <tissue evidence="1">Leaf</tissue>
    </source>
</reference>
<feature type="non-terminal residue" evidence="1">
    <location>
        <position position="57"/>
    </location>
</feature>
<organism evidence="1 2">
    <name type="scientific">Trifolium medium</name>
    <dbReference type="NCBI Taxonomy" id="97028"/>
    <lineage>
        <taxon>Eukaryota</taxon>
        <taxon>Viridiplantae</taxon>
        <taxon>Streptophyta</taxon>
        <taxon>Embryophyta</taxon>
        <taxon>Tracheophyta</taxon>
        <taxon>Spermatophyta</taxon>
        <taxon>Magnoliopsida</taxon>
        <taxon>eudicotyledons</taxon>
        <taxon>Gunneridae</taxon>
        <taxon>Pentapetalae</taxon>
        <taxon>rosids</taxon>
        <taxon>fabids</taxon>
        <taxon>Fabales</taxon>
        <taxon>Fabaceae</taxon>
        <taxon>Papilionoideae</taxon>
        <taxon>50 kb inversion clade</taxon>
        <taxon>NPAAA clade</taxon>
        <taxon>Hologalegina</taxon>
        <taxon>IRL clade</taxon>
        <taxon>Trifolieae</taxon>
        <taxon>Trifolium</taxon>
    </lineage>
</organism>